<feature type="compositionally biased region" description="Basic and acidic residues" evidence="6">
    <location>
        <begin position="1085"/>
        <end position="1098"/>
    </location>
</feature>
<dbReference type="SUPFAM" id="SSF56204">
    <property type="entry name" value="Hect, E3 ligase catalytic domain"/>
    <property type="match status" value="2"/>
</dbReference>
<dbReference type="Gene3D" id="6.10.130.10">
    <property type="entry name" value="Ubiquitin-protein ligase E3A, N-terminal zinc-binding domain (AZUL)"/>
    <property type="match status" value="1"/>
</dbReference>
<evidence type="ECO:0000256" key="4">
    <source>
        <dbReference type="ARBA" id="ARBA00022786"/>
    </source>
</evidence>
<evidence type="ECO:0000256" key="1">
    <source>
        <dbReference type="ARBA" id="ARBA00000885"/>
    </source>
</evidence>
<feature type="compositionally biased region" description="Basic and acidic residues" evidence="6">
    <location>
        <begin position="162"/>
        <end position="196"/>
    </location>
</feature>
<evidence type="ECO:0000313" key="9">
    <source>
        <dbReference type="Proteomes" id="UP001447188"/>
    </source>
</evidence>
<feature type="region of interest" description="Disordered" evidence="6">
    <location>
        <begin position="1024"/>
        <end position="1162"/>
    </location>
</feature>
<gene>
    <name evidence="8" type="ORF">Q9L58_000389</name>
</gene>
<dbReference type="Proteomes" id="UP001447188">
    <property type="component" value="Unassembled WGS sequence"/>
</dbReference>
<dbReference type="EC" id="2.3.2.26" evidence="2"/>
<proteinExistence type="predicted"/>
<keyword evidence="9" id="KW-1185">Reference proteome</keyword>
<sequence>MAPKDLPPPLDTTSRLNSLEYAVLPASAPPLIADNTIFVRALEKIESVVDAERRRGFQSLVRRYMNQLLYGCQRTRCGTATCYTFRKTLSRNTNASRKLTVLSARIIACHLATQDDPFKALCPGKPVVPVMSSHSEEKEPKDGPSRDSSFKEEIHEDDDAEKENKEVVRVPSETKEKKKYREGEVETVTDKGLKDPKSFPQQLFNTMSLKMVEWIGLPPLANSLKFSPDTSLPSTPKLPSMHGSHSPESTPSSPHEQPPKYKFHSNPMELIDTGRLHRDSEPVSQHRHQEILQAPPAQKRRSSNPPQKAVGVVPPTTPHSNAAKAKISASGAWGMPPPPAPPPIGAHHAHHRPRQFVPQPPQVTPSKGERHQTSSQVTVNEVCVAPPQSLAKLDSEICAALVELCMSGSAGDRKDAGLFARQSLFYVFSTPEALLKSFVAKSAEEEGIDLDMYDVDAALRSMTLVSEWENMIMRSLWMGLESVFSVALADRDIARLIALALQVLAAIVPRSTPEEWGATRKLRSSGRVSGSGAISEIGFVFENEMAERLMRRVVRVIAYAAAFRDGVVRWLGGYLAKCGKVQQEERRRETESELGEELARGVERGGGGWGLGVCTLEWGRAVLLKAWDGQETAKRNSVVSSCLVLLEILYNDHKAYGLEPEYFHTSVLSDRFDAKDVPVQWFNAPVSSSIVHFLDHPFLFPPHSLVTYFRAINLSHMSRAYEQSMTIARLISQMSMNTSLLNPNDETLLRRMRIALSTYLLIEVNRSTVLQDALNQVFRREFRELQRPLKVRFINNGEEGVDHGGVQQEFFIIALREALRAEYGMWDTDERTRMAWFSVCTVEPVHKYELLGLLVGLAVYNGVTLPVAFPKTMYMKLLGETPHEIKDIRDGWPELARGLTELLEWDGDVADVFVRTYEFSYEAFGRVKHVDMLKAAEKGMEFLEETIEKPPPSKDKKKKEEEKKEADTVEALLDLGNWLPAPMPDDDDPWAGGLGEVLGVLDREQVAELRVRRYEVTFTEWPGEESGTWEDLDDGARGGAGVRGRVETEVGAETEAEVGVRGLVETETEPVVEVGSGSGDAIVAVEEKKESEGEKGEPESEDDDDGDDVHNSMTHDGGVRLFEIPPAPEYEIVESKPEEHDQPQEGAEGGNPGPTDKPESAPEINSLDVCAEKDKLTPLPVQESLLEELQEEAELVSNANREQYVTDYISWLTDRSVRRQYQAFEKGFLTVLDKKALSFFTPSSLQNLVEGIQEIDIEGLEKTARYDDGYGPEHKTIRDFWSIVRAFSPERKRQLLEFVTASDRVPVNGIGSIMFVIQRNGPDSDRVPTSLTCFGRLLLPEYSGRKKLREKLKLALENGKGFGVP</sequence>
<feature type="compositionally biased region" description="Basic and acidic residues" evidence="6">
    <location>
        <begin position="134"/>
        <end position="154"/>
    </location>
</feature>
<dbReference type="PANTHER" id="PTHR45700:SF8">
    <property type="entry name" value="HECT-TYPE E3 UBIQUITIN TRANSFERASE"/>
    <property type="match status" value="1"/>
</dbReference>
<feature type="compositionally biased region" description="Basic and acidic residues" evidence="6">
    <location>
        <begin position="1133"/>
        <end position="1143"/>
    </location>
</feature>
<evidence type="ECO:0000313" key="8">
    <source>
        <dbReference type="EMBL" id="KAL0640422.1"/>
    </source>
</evidence>
<evidence type="ECO:0000256" key="3">
    <source>
        <dbReference type="ARBA" id="ARBA00022679"/>
    </source>
</evidence>
<keyword evidence="4 5" id="KW-0833">Ubl conjugation pathway</keyword>
<dbReference type="InterPro" id="IPR044611">
    <property type="entry name" value="E3A/B/C-like"/>
</dbReference>
<feature type="compositionally biased region" description="Low complexity" evidence="6">
    <location>
        <begin position="244"/>
        <end position="255"/>
    </location>
</feature>
<dbReference type="InterPro" id="IPR042556">
    <property type="entry name" value="AZUL_sf"/>
</dbReference>
<dbReference type="Gene3D" id="3.90.1750.10">
    <property type="entry name" value="Hect, E3 ligase catalytic domains"/>
    <property type="match status" value="1"/>
</dbReference>
<dbReference type="SMART" id="SM00119">
    <property type="entry name" value="HECTc"/>
    <property type="match status" value="1"/>
</dbReference>
<feature type="region of interest" description="Disordered" evidence="6">
    <location>
        <begin position="130"/>
        <end position="196"/>
    </location>
</feature>
<feature type="region of interest" description="Disordered" evidence="6">
    <location>
        <begin position="228"/>
        <end position="266"/>
    </location>
</feature>
<feature type="region of interest" description="Disordered" evidence="6">
    <location>
        <begin position="279"/>
        <end position="375"/>
    </location>
</feature>
<feature type="compositionally biased region" description="Low complexity" evidence="6">
    <location>
        <begin position="1057"/>
        <end position="1075"/>
    </location>
</feature>
<dbReference type="PANTHER" id="PTHR45700">
    <property type="entry name" value="UBIQUITIN-PROTEIN LIGASE E3C"/>
    <property type="match status" value="1"/>
</dbReference>
<evidence type="ECO:0000256" key="2">
    <source>
        <dbReference type="ARBA" id="ARBA00012485"/>
    </source>
</evidence>
<feature type="active site" description="Glycyl thioester intermediate" evidence="5">
    <location>
        <position position="1333"/>
    </location>
</feature>
<feature type="region of interest" description="Disordered" evidence="6">
    <location>
        <begin position="944"/>
        <end position="966"/>
    </location>
</feature>
<evidence type="ECO:0000256" key="6">
    <source>
        <dbReference type="SAM" id="MobiDB-lite"/>
    </source>
</evidence>
<evidence type="ECO:0000259" key="7">
    <source>
        <dbReference type="PROSITE" id="PS50237"/>
    </source>
</evidence>
<dbReference type="InterPro" id="IPR035983">
    <property type="entry name" value="Hect_E3_ubiquitin_ligase"/>
</dbReference>
<accession>A0ABR3GXJ3</accession>
<dbReference type="Pfam" id="PF00632">
    <property type="entry name" value="HECT"/>
    <property type="match status" value="2"/>
</dbReference>
<dbReference type="EMBL" id="JBBBZM010000003">
    <property type="protein sequence ID" value="KAL0640422.1"/>
    <property type="molecule type" value="Genomic_DNA"/>
</dbReference>
<feature type="compositionally biased region" description="Pro residues" evidence="6">
    <location>
        <begin position="335"/>
        <end position="344"/>
    </location>
</feature>
<dbReference type="InterPro" id="IPR000569">
    <property type="entry name" value="HECT_dom"/>
</dbReference>
<reference evidence="8 9" key="1">
    <citation type="submission" date="2024-02" db="EMBL/GenBank/DDBJ databases">
        <title>Discinaceae phylogenomics.</title>
        <authorList>
            <person name="Dirks A.C."/>
            <person name="James T.Y."/>
        </authorList>
    </citation>
    <scope>NUCLEOTIDE SEQUENCE [LARGE SCALE GENOMIC DNA]</scope>
    <source>
        <strain evidence="8 9">ACD0624</strain>
    </source>
</reference>
<name>A0ABR3GXJ3_9PEZI</name>
<organism evidence="8 9">
    <name type="scientific">Discina gigas</name>
    <dbReference type="NCBI Taxonomy" id="1032678"/>
    <lineage>
        <taxon>Eukaryota</taxon>
        <taxon>Fungi</taxon>
        <taxon>Dikarya</taxon>
        <taxon>Ascomycota</taxon>
        <taxon>Pezizomycotina</taxon>
        <taxon>Pezizomycetes</taxon>
        <taxon>Pezizales</taxon>
        <taxon>Discinaceae</taxon>
        <taxon>Discina</taxon>
    </lineage>
</organism>
<dbReference type="Gene3D" id="3.30.2410.10">
    <property type="entry name" value="Hect, E3 ligase catalytic domain"/>
    <property type="match status" value="1"/>
</dbReference>
<dbReference type="InterPro" id="IPR032353">
    <property type="entry name" value="AZUL"/>
</dbReference>
<dbReference type="Pfam" id="PF16558">
    <property type="entry name" value="AZUL"/>
    <property type="match status" value="1"/>
</dbReference>
<comment type="catalytic activity">
    <reaction evidence="1">
        <text>S-ubiquitinyl-[E2 ubiquitin-conjugating enzyme]-L-cysteine + [acceptor protein]-L-lysine = [E2 ubiquitin-conjugating enzyme]-L-cysteine + N(6)-ubiquitinyl-[acceptor protein]-L-lysine.</text>
        <dbReference type="EC" id="2.3.2.26"/>
    </reaction>
</comment>
<evidence type="ECO:0000256" key="5">
    <source>
        <dbReference type="PROSITE-ProRule" id="PRU00104"/>
    </source>
</evidence>
<keyword evidence="3" id="KW-0808">Transferase</keyword>
<feature type="domain" description="HECT" evidence="7">
    <location>
        <begin position="781"/>
        <end position="1365"/>
    </location>
</feature>
<protein>
    <recommendedName>
        <fullName evidence="2">HECT-type E3 ubiquitin transferase</fullName>
        <ecNumber evidence="2">2.3.2.26</ecNumber>
    </recommendedName>
</protein>
<comment type="caution">
    <text evidence="8">The sequence shown here is derived from an EMBL/GenBank/DDBJ whole genome shotgun (WGS) entry which is preliminary data.</text>
</comment>
<dbReference type="PROSITE" id="PS50237">
    <property type="entry name" value="HECT"/>
    <property type="match status" value="1"/>
</dbReference>